<evidence type="ECO:0000256" key="1">
    <source>
        <dbReference type="SAM" id="MobiDB-lite"/>
    </source>
</evidence>
<sequence length="90" mass="9764">MTLILGVLTVTIMIVLVLMLLLNKTADEGAEEKAIPHKLTAFEESKVINSDLAIASVPLPSEQLPGERGGRIEPEMSRPPDLDSIDSWPT</sequence>
<geneLocation type="plasmid" evidence="3">
    <name>paeca2</name>
</geneLocation>
<evidence type="ECO:0000313" key="2">
    <source>
        <dbReference type="EMBL" id="QLI60482.1"/>
    </source>
</evidence>
<proteinExistence type="predicted"/>
<reference evidence="2 3" key="1">
    <citation type="submission" date="2019-04" db="EMBL/GenBank/DDBJ databases">
        <title>Novel transposon Tn6433 variants accelerate the dissemination of tet(E) in Aeromonas under oxytetracycline stresses.</title>
        <authorList>
            <person name="Shi Y."/>
            <person name="Tian Z."/>
            <person name="Zhang Y."/>
            <person name="Zhang H."/>
            <person name="Yang M."/>
        </authorList>
    </citation>
    <scope>NUCLEOTIDE SEQUENCE [LARGE SCALE GENOMIC DNA]</scope>
    <source>
        <strain evidence="2 3">T25-39</strain>
        <plasmid evidence="3">paeca2</plasmid>
    </source>
</reference>
<name>A0A7D5UKU8_AERCA</name>
<feature type="compositionally biased region" description="Basic and acidic residues" evidence="1">
    <location>
        <begin position="68"/>
        <end position="81"/>
    </location>
</feature>
<dbReference type="EMBL" id="CP039628">
    <property type="protein sequence ID" value="QLI60482.1"/>
    <property type="molecule type" value="Genomic_DNA"/>
</dbReference>
<protein>
    <submittedName>
        <fullName evidence="2">Uncharacterized protein</fullName>
    </submittedName>
</protein>
<evidence type="ECO:0000313" key="3">
    <source>
        <dbReference type="Proteomes" id="UP000266778"/>
    </source>
</evidence>
<accession>A0A7D5UKU8</accession>
<gene>
    <name evidence="2" type="ORF">C1C91_23670</name>
</gene>
<organism evidence="2 3">
    <name type="scientific">Aeromonas caviae</name>
    <name type="common">Aeromonas punctata</name>
    <dbReference type="NCBI Taxonomy" id="648"/>
    <lineage>
        <taxon>Bacteria</taxon>
        <taxon>Pseudomonadati</taxon>
        <taxon>Pseudomonadota</taxon>
        <taxon>Gammaproteobacteria</taxon>
        <taxon>Aeromonadales</taxon>
        <taxon>Aeromonadaceae</taxon>
        <taxon>Aeromonas</taxon>
    </lineage>
</organism>
<feature type="region of interest" description="Disordered" evidence="1">
    <location>
        <begin position="59"/>
        <end position="90"/>
    </location>
</feature>
<keyword evidence="2" id="KW-0614">Plasmid</keyword>
<dbReference type="AlphaFoldDB" id="A0A7D5UKU8"/>
<dbReference type="Proteomes" id="UP000266778">
    <property type="component" value="Plasmid pAeca2"/>
</dbReference>